<keyword evidence="2" id="KW-0597">Phosphoprotein</keyword>
<evidence type="ECO:0000313" key="4">
    <source>
        <dbReference type="EMBL" id="GLS05128.1"/>
    </source>
</evidence>
<sequence length="124" mass="13178">MPRESLIDAQTIALEVASVDAMLAQLHRQVGMDLRAELVAAFLPLLQETLQTLPPALAAGDADEIINLSHKLKGAALQLGAQRLASSCRDIEMAGRQGLLGDAESSFGQVRQLSLGLLSGLRLH</sequence>
<dbReference type="PROSITE" id="PS50894">
    <property type="entry name" value="HPT"/>
    <property type="match status" value="1"/>
</dbReference>
<name>A0ABQ6BTV8_9NEIS</name>
<accession>A0ABQ6BTV8</accession>
<dbReference type="Proteomes" id="UP001156836">
    <property type="component" value="Unassembled WGS sequence"/>
</dbReference>
<feature type="domain" description="HPt" evidence="3">
    <location>
        <begin position="31"/>
        <end position="124"/>
    </location>
</feature>
<feature type="modified residue" description="Phosphohistidine" evidence="2">
    <location>
        <position position="70"/>
    </location>
</feature>
<comment type="caution">
    <text evidence="4">The sequence shown here is derived from an EMBL/GenBank/DDBJ whole genome shotgun (WGS) entry which is preliminary data.</text>
</comment>
<evidence type="ECO:0000313" key="5">
    <source>
        <dbReference type="Proteomes" id="UP001156836"/>
    </source>
</evidence>
<dbReference type="Gene3D" id="1.20.120.160">
    <property type="entry name" value="HPT domain"/>
    <property type="match status" value="1"/>
</dbReference>
<keyword evidence="1" id="KW-0902">Two-component regulatory system</keyword>
<dbReference type="SUPFAM" id="SSF47226">
    <property type="entry name" value="Histidine-containing phosphotransfer domain, HPT domain"/>
    <property type="match status" value="1"/>
</dbReference>
<dbReference type="InterPro" id="IPR036641">
    <property type="entry name" value="HPT_dom_sf"/>
</dbReference>
<evidence type="ECO:0000256" key="2">
    <source>
        <dbReference type="PROSITE-ProRule" id="PRU00110"/>
    </source>
</evidence>
<protein>
    <recommendedName>
        <fullName evidence="3">HPt domain-containing protein</fullName>
    </recommendedName>
</protein>
<dbReference type="InterPro" id="IPR008207">
    <property type="entry name" value="Sig_transdc_His_kin_Hpt_dom"/>
</dbReference>
<dbReference type="Pfam" id="PF01627">
    <property type="entry name" value="Hpt"/>
    <property type="match status" value="1"/>
</dbReference>
<gene>
    <name evidence="4" type="ORF">GCM10007860_22780</name>
</gene>
<proteinExistence type="predicted"/>
<evidence type="ECO:0000259" key="3">
    <source>
        <dbReference type="PROSITE" id="PS50894"/>
    </source>
</evidence>
<keyword evidence="5" id="KW-1185">Reference proteome</keyword>
<reference evidence="5" key="1">
    <citation type="journal article" date="2019" name="Int. J. Syst. Evol. Microbiol.">
        <title>The Global Catalogue of Microorganisms (GCM) 10K type strain sequencing project: providing services to taxonomists for standard genome sequencing and annotation.</title>
        <authorList>
            <consortium name="The Broad Institute Genomics Platform"/>
            <consortium name="The Broad Institute Genome Sequencing Center for Infectious Disease"/>
            <person name="Wu L."/>
            <person name="Ma J."/>
        </authorList>
    </citation>
    <scope>NUCLEOTIDE SEQUENCE [LARGE SCALE GENOMIC DNA]</scope>
    <source>
        <strain evidence="5">NBRC 104970</strain>
    </source>
</reference>
<organism evidence="4 5">
    <name type="scientific">Chitiniphilus shinanonensis</name>
    <dbReference type="NCBI Taxonomy" id="553088"/>
    <lineage>
        <taxon>Bacteria</taxon>
        <taxon>Pseudomonadati</taxon>
        <taxon>Pseudomonadota</taxon>
        <taxon>Betaproteobacteria</taxon>
        <taxon>Neisseriales</taxon>
        <taxon>Chitinibacteraceae</taxon>
        <taxon>Chitiniphilus</taxon>
    </lineage>
</organism>
<dbReference type="RefSeq" id="WP_018749415.1">
    <property type="nucleotide sequence ID" value="NZ_BAABUF010000023.1"/>
</dbReference>
<dbReference type="EMBL" id="BSOZ01000036">
    <property type="protein sequence ID" value="GLS05128.1"/>
    <property type="molecule type" value="Genomic_DNA"/>
</dbReference>
<evidence type="ECO:0000256" key="1">
    <source>
        <dbReference type="ARBA" id="ARBA00023012"/>
    </source>
</evidence>